<dbReference type="Proteomes" id="UP001050691">
    <property type="component" value="Unassembled WGS sequence"/>
</dbReference>
<proteinExistence type="predicted"/>
<feature type="chain" id="PRO_5043741691" description="Alpha-L-arabinofuranosidase 1 catalytic domain-containing protein" evidence="1">
    <location>
        <begin position="21"/>
        <end position="299"/>
    </location>
</feature>
<sequence>MAKSLFFLTLLGALLTHALAANFTVVINESASHAIPSTLYGMMYESGDGGLYAELLQNRAFQQVTANTSAALNAWSAINSGASIAVVDNTPSLSEALPNSLQLTVPKGATGSVGVQNSGYSGSTFKGPFNIALKSSTTGATLASASVQITEPSTQWTQISVQLKPTATASDTNNVFEVTVDGASAAGQSIFFALFSLFPPTFMNRANGMRLDIATGQEPSQRWIWNNTIGPLTDRPGRPGDWGYVNTDGLGLLEYLEFIEDMGMQPIMAVWAGYSLGGQSIAENELGPYIQAAKDQASA</sequence>
<dbReference type="Gene3D" id="3.20.20.80">
    <property type="entry name" value="Glycosidases"/>
    <property type="match status" value="1"/>
</dbReference>
<feature type="domain" description="Alpha-L-arabinofuranosidase 1 catalytic" evidence="2">
    <location>
        <begin position="215"/>
        <end position="296"/>
    </location>
</feature>
<evidence type="ECO:0000256" key="1">
    <source>
        <dbReference type="SAM" id="SignalP"/>
    </source>
</evidence>
<evidence type="ECO:0000259" key="2">
    <source>
        <dbReference type="Pfam" id="PF22848"/>
    </source>
</evidence>
<dbReference type="PANTHER" id="PTHR31776">
    <property type="entry name" value="ALPHA-L-ARABINOFURANOSIDASE 1"/>
    <property type="match status" value="1"/>
</dbReference>
<dbReference type="Pfam" id="PF22848">
    <property type="entry name" value="ASD1_dom"/>
    <property type="match status" value="1"/>
</dbReference>
<feature type="signal peptide" evidence="1">
    <location>
        <begin position="1"/>
        <end position="20"/>
    </location>
</feature>
<dbReference type="InterPro" id="IPR017853">
    <property type="entry name" value="GH"/>
</dbReference>
<reference evidence="3" key="1">
    <citation type="submission" date="2021-10" db="EMBL/GenBank/DDBJ databases">
        <title>De novo Genome Assembly of Clathrus columnatus (Basidiomycota, Fungi) Using Illumina and Nanopore Sequence Data.</title>
        <authorList>
            <person name="Ogiso-Tanaka E."/>
            <person name="Itagaki H."/>
            <person name="Hosoya T."/>
            <person name="Hosaka K."/>
        </authorList>
    </citation>
    <scope>NUCLEOTIDE SEQUENCE</scope>
    <source>
        <strain evidence="3">MO-923</strain>
    </source>
</reference>
<protein>
    <recommendedName>
        <fullName evidence="2">Alpha-L-arabinofuranosidase 1 catalytic domain-containing protein</fullName>
    </recommendedName>
</protein>
<gene>
    <name evidence="3" type="ORF">Clacol_004926</name>
</gene>
<dbReference type="EMBL" id="BPWL01000005">
    <property type="protein sequence ID" value="GJJ10699.1"/>
    <property type="molecule type" value="Genomic_DNA"/>
</dbReference>
<evidence type="ECO:0000313" key="3">
    <source>
        <dbReference type="EMBL" id="GJJ10699.1"/>
    </source>
</evidence>
<name>A0AAV5ABV7_9AGAM</name>
<dbReference type="GO" id="GO:0046556">
    <property type="term" value="F:alpha-L-arabinofuranosidase activity"/>
    <property type="evidence" value="ECO:0007669"/>
    <property type="project" value="TreeGrafter"/>
</dbReference>
<keyword evidence="1" id="KW-0732">Signal</keyword>
<dbReference type="InterPro" id="IPR055235">
    <property type="entry name" value="ASD1_cat"/>
</dbReference>
<dbReference type="InterPro" id="IPR051563">
    <property type="entry name" value="Glycosyl_Hydrolase_51"/>
</dbReference>
<dbReference type="SUPFAM" id="SSF51445">
    <property type="entry name" value="(Trans)glycosidases"/>
    <property type="match status" value="1"/>
</dbReference>
<keyword evidence="4" id="KW-1185">Reference proteome</keyword>
<accession>A0AAV5ABV7</accession>
<evidence type="ECO:0000313" key="4">
    <source>
        <dbReference type="Proteomes" id="UP001050691"/>
    </source>
</evidence>
<comment type="caution">
    <text evidence="3">The sequence shown here is derived from an EMBL/GenBank/DDBJ whole genome shotgun (WGS) entry which is preliminary data.</text>
</comment>
<dbReference type="AlphaFoldDB" id="A0AAV5ABV7"/>
<dbReference type="PANTHER" id="PTHR31776:SF0">
    <property type="entry name" value="ALPHA-L-ARABINOFURANOSIDASE 1"/>
    <property type="match status" value="1"/>
</dbReference>
<organism evidence="3 4">
    <name type="scientific">Clathrus columnatus</name>
    <dbReference type="NCBI Taxonomy" id="1419009"/>
    <lineage>
        <taxon>Eukaryota</taxon>
        <taxon>Fungi</taxon>
        <taxon>Dikarya</taxon>
        <taxon>Basidiomycota</taxon>
        <taxon>Agaricomycotina</taxon>
        <taxon>Agaricomycetes</taxon>
        <taxon>Phallomycetidae</taxon>
        <taxon>Phallales</taxon>
        <taxon>Clathraceae</taxon>
        <taxon>Clathrus</taxon>
    </lineage>
</organism>